<evidence type="ECO:0000313" key="5">
    <source>
        <dbReference type="Proteomes" id="UP000196084"/>
    </source>
</evidence>
<evidence type="ECO:0000256" key="1">
    <source>
        <dbReference type="ARBA" id="ARBA00022729"/>
    </source>
</evidence>
<feature type="region of interest" description="Disordered" evidence="2">
    <location>
        <begin position="23"/>
        <end position="66"/>
    </location>
</feature>
<feature type="compositionally biased region" description="Acidic residues" evidence="2">
    <location>
        <begin position="24"/>
        <end position="37"/>
    </location>
</feature>
<feature type="domain" description="DUF4352" evidence="3">
    <location>
        <begin position="217"/>
        <end position="326"/>
    </location>
</feature>
<accession>A0A202E7B9</accession>
<evidence type="ECO:0000256" key="2">
    <source>
        <dbReference type="SAM" id="MobiDB-lite"/>
    </source>
</evidence>
<dbReference type="InterPro" id="IPR029050">
    <property type="entry name" value="Immunoprotect_excell_Ig-like"/>
</dbReference>
<dbReference type="AlphaFoldDB" id="A0A202E7B9"/>
<reference evidence="4 5" key="1">
    <citation type="submission" date="2017-02" db="EMBL/GenBank/DDBJ databases">
        <title>Natronthermophilus aegyptiacus gen. nov.,sp. nov., an aerobic, extremely halophilic alkalithermophilic archaeon isolated from the athalassohaline Wadi An Natrun, Egypt.</title>
        <authorList>
            <person name="Zhao B."/>
        </authorList>
    </citation>
    <scope>NUCLEOTIDE SEQUENCE [LARGE SCALE GENOMIC DNA]</scope>
    <source>
        <strain evidence="4 5">CGMCC 1.3597</strain>
    </source>
</reference>
<keyword evidence="1" id="KW-0732">Signal</keyword>
<protein>
    <recommendedName>
        <fullName evidence="3">DUF4352 domain-containing protein</fullName>
    </recommendedName>
</protein>
<dbReference type="Gene3D" id="2.60.40.1240">
    <property type="match status" value="2"/>
</dbReference>
<feature type="region of interest" description="Disordered" evidence="2">
    <location>
        <begin position="289"/>
        <end position="345"/>
    </location>
</feature>
<name>A0A202E7B9_9EURY</name>
<evidence type="ECO:0000313" key="4">
    <source>
        <dbReference type="EMBL" id="OVE84104.1"/>
    </source>
</evidence>
<comment type="caution">
    <text evidence="4">The sequence shown here is derived from an EMBL/GenBank/DDBJ whole genome shotgun (WGS) entry which is preliminary data.</text>
</comment>
<feature type="compositionally biased region" description="Acidic residues" evidence="2">
    <location>
        <begin position="46"/>
        <end position="66"/>
    </location>
</feature>
<dbReference type="InterPro" id="IPR029051">
    <property type="entry name" value="DUF4352"/>
</dbReference>
<organism evidence="4 5">
    <name type="scientific">Natronolimnobius baerhuensis</name>
    <dbReference type="NCBI Taxonomy" id="253108"/>
    <lineage>
        <taxon>Archaea</taxon>
        <taxon>Methanobacteriati</taxon>
        <taxon>Methanobacteriota</taxon>
        <taxon>Stenosarchaea group</taxon>
        <taxon>Halobacteria</taxon>
        <taxon>Halobacteriales</taxon>
        <taxon>Natrialbaceae</taxon>
        <taxon>Natronolimnobius</taxon>
    </lineage>
</organism>
<evidence type="ECO:0000259" key="3">
    <source>
        <dbReference type="Pfam" id="PF11611"/>
    </source>
</evidence>
<dbReference type="RefSeq" id="WP_087714350.1">
    <property type="nucleotide sequence ID" value="NZ_MWPH01000002.1"/>
</dbReference>
<dbReference type="Proteomes" id="UP000196084">
    <property type="component" value="Unassembled WGS sequence"/>
</dbReference>
<gene>
    <name evidence="4" type="ORF">B2G88_06650</name>
</gene>
<dbReference type="EMBL" id="MWPH01000002">
    <property type="protein sequence ID" value="OVE84104.1"/>
    <property type="molecule type" value="Genomic_DNA"/>
</dbReference>
<dbReference type="Pfam" id="PF11611">
    <property type="entry name" value="DUF4352"/>
    <property type="match status" value="2"/>
</dbReference>
<dbReference type="PROSITE" id="PS51257">
    <property type="entry name" value="PROKAR_LIPOPROTEIN"/>
    <property type="match status" value="1"/>
</dbReference>
<dbReference type="OrthoDB" id="206491at2157"/>
<proteinExistence type="predicted"/>
<sequence>MDRRTVLLGSGVAFSAVLAGCAGSEDDEPAAVDDGGDESGNGSDGGNDDSADETDADETDDADADGEDVDAVIGELVEGDQMHLVVEGVERTTVLGEFQDADAGSEFVVVDLAMKNVSDEFLSVSNLLQTSVRDDEDYSYDQTIATGGGNTFNDGQFAPGEVERGILAFEVPDNAGGLELWFNFDVSLFGGVDRAHIDLESEADVYILEQDLGVDVYDVGETVEYGDVQVAVRDVEYESELGMFAQPDDGHEYAILDLEITNESGEEQRISTMLQMLIKDGEGYSYQEDFGASSELSRPLDETEPLVDGETRAGEVAYEVPADASPFYRRNRPSASGSYGRPCLP</sequence>
<feature type="domain" description="DUF4352" evidence="3">
    <location>
        <begin position="73"/>
        <end position="183"/>
    </location>
</feature>
<keyword evidence="5" id="KW-1185">Reference proteome</keyword>